<keyword evidence="4" id="KW-0472">Membrane</keyword>
<dbReference type="OrthoDB" id="384661at2"/>
<comment type="caution">
    <text evidence="6">The sequence shown here is derived from an EMBL/GenBank/DDBJ whole genome shotgun (WGS) entry which is preliminary data.</text>
</comment>
<dbReference type="SUPFAM" id="SSF55073">
    <property type="entry name" value="Nucleotide cyclase"/>
    <property type="match status" value="1"/>
</dbReference>
<evidence type="ECO:0000256" key="1">
    <source>
        <dbReference type="ARBA" id="ARBA00012528"/>
    </source>
</evidence>
<dbReference type="AlphaFoldDB" id="A0A6I4U8Z7"/>
<dbReference type="Gene3D" id="3.30.70.270">
    <property type="match status" value="1"/>
</dbReference>
<accession>A0A6I4U8Z7</accession>
<feature type="transmembrane region" description="Helical" evidence="4">
    <location>
        <begin position="195"/>
        <end position="213"/>
    </location>
</feature>
<feature type="domain" description="GGDEF" evidence="5">
    <location>
        <begin position="251"/>
        <end position="383"/>
    </location>
</feature>
<dbReference type="Proteomes" id="UP000429229">
    <property type="component" value="Unassembled WGS sequence"/>
</dbReference>
<dbReference type="GO" id="GO:0052621">
    <property type="term" value="F:diguanylate cyclase activity"/>
    <property type="evidence" value="ECO:0007669"/>
    <property type="project" value="UniProtKB-EC"/>
</dbReference>
<evidence type="ECO:0000256" key="2">
    <source>
        <dbReference type="ARBA" id="ARBA00034247"/>
    </source>
</evidence>
<evidence type="ECO:0000256" key="4">
    <source>
        <dbReference type="SAM" id="Phobius"/>
    </source>
</evidence>
<protein>
    <recommendedName>
        <fullName evidence="1">diguanylate cyclase</fullName>
        <ecNumber evidence="1">2.7.7.65</ecNumber>
    </recommendedName>
</protein>
<feature type="compositionally biased region" description="Polar residues" evidence="3">
    <location>
        <begin position="379"/>
        <end position="392"/>
    </location>
</feature>
<feature type="transmembrane region" description="Helical" evidence="4">
    <location>
        <begin position="153"/>
        <end position="175"/>
    </location>
</feature>
<evidence type="ECO:0000256" key="3">
    <source>
        <dbReference type="SAM" id="MobiDB-lite"/>
    </source>
</evidence>
<feature type="transmembrane region" description="Helical" evidence="4">
    <location>
        <begin position="12"/>
        <end position="31"/>
    </location>
</feature>
<dbReference type="SMART" id="SM00267">
    <property type="entry name" value="GGDEF"/>
    <property type="match status" value="1"/>
</dbReference>
<proteinExistence type="predicted"/>
<dbReference type="NCBIfam" id="TIGR00254">
    <property type="entry name" value="GGDEF"/>
    <property type="match status" value="1"/>
</dbReference>
<feature type="transmembrane region" description="Helical" evidence="4">
    <location>
        <begin position="38"/>
        <end position="59"/>
    </location>
</feature>
<name>A0A6I4U8Z7_9SPHN</name>
<dbReference type="InterPro" id="IPR000160">
    <property type="entry name" value="GGDEF_dom"/>
</dbReference>
<dbReference type="EMBL" id="WTYR01000001">
    <property type="protein sequence ID" value="MXP10972.1"/>
    <property type="molecule type" value="Genomic_DNA"/>
</dbReference>
<reference evidence="6 7" key="1">
    <citation type="submission" date="2019-12" db="EMBL/GenBank/DDBJ databases">
        <title>Genomic-based taxomic classification of the family Erythrobacteraceae.</title>
        <authorList>
            <person name="Xu L."/>
        </authorList>
    </citation>
    <scope>NUCLEOTIDE SEQUENCE [LARGE SCALE GENOMIC DNA]</scope>
    <source>
        <strain evidence="6 7">LMG 29519</strain>
    </source>
</reference>
<feature type="region of interest" description="Disordered" evidence="3">
    <location>
        <begin position="379"/>
        <end position="406"/>
    </location>
</feature>
<sequence length="406" mass="44745">MDAVVVRLTLSLIGPGIMIVFGLAFVGAWLVDRRRPYLLLLALTCALFAVGAISQIVYWPNSTGLNALVSGAFYTCAVLLGAQAILLRSRRPFPWIWFPVVLAGFLILTAYYFYIERNLLARVYIQNFGYGLVLLAAALRLKTARLERTADRILFWTLLVFALHFFPRTLLTIGFTAPVGEKAFANSAFWQTLQLSLSILGVSLALAIFNAAFSDLLEDMRTERNTDALTGTLNRRGFEEAATGLLKRSGGQGALVLLDLDHFKRINDAYGHHVGDHVLRDVGQLIRRNTHTQDILGRFGGEEFMILIADGDVDAARSCAERLALALANHRFGGIADNKTITASFGVTALSPGEAWETVFNRADKCLYAAKTAGRNRIATETGTELPRSTESLFEPGRARRTRELS</sequence>
<keyword evidence="7" id="KW-1185">Reference proteome</keyword>
<evidence type="ECO:0000259" key="5">
    <source>
        <dbReference type="PROSITE" id="PS50887"/>
    </source>
</evidence>
<dbReference type="PROSITE" id="PS50887">
    <property type="entry name" value="GGDEF"/>
    <property type="match status" value="1"/>
</dbReference>
<dbReference type="EC" id="2.7.7.65" evidence="1"/>
<dbReference type="InterPro" id="IPR043128">
    <property type="entry name" value="Rev_trsase/Diguanyl_cyclase"/>
</dbReference>
<dbReference type="InterPro" id="IPR050469">
    <property type="entry name" value="Diguanylate_Cyclase"/>
</dbReference>
<organism evidence="6 7">
    <name type="scientific">Alteriqipengyuania halimionae</name>
    <dbReference type="NCBI Taxonomy" id="1926630"/>
    <lineage>
        <taxon>Bacteria</taxon>
        <taxon>Pseudomonadati</taxon>
        <taxon>Pseudomonadota</taxon>
        <taxon>Alphaproteobacteria</taxon>
        <taxon>Sphingomonadales</taxon>
        <taxon>Erythrobacteraceae</taxon>
        <taxon>Alteriqipengyuania</taxon>
    </lineage>
</organism>
<evidence type="ECO:0000313" key="7">
    <source>
        <dbReference type="Proteomes" id="UP000429229"/>
    </source>
</evidence>
<dbReference type="Pfam" id="PF00990">
    <property type="entry name" value="GGDEF"/>
    <property type="match status" value="1"/>
</dbReference>
<feature type="transmembrane region" description="Helical" evidence="4">
    <location>
        <begin position="65"/>
        <end position="87"/>
    </location>
</feature>
<feature type="transmembrane region" description="Helical" evidence="4">
    <location>
        <begin position="121"/>
        <end position="141"/>
    </location>
</feature>
<dbReference type="PANTHER" id="PTHR45138">
    <property type="entry name" value="REGULATORY COMPONENTS OF SENSORY TRANSDUCTION SYSTEM"/>
    <property type="match status" value="1"/>
</dbReference>
<dbReference type="RefSeq" id="WP_160617550.1">
    <property type="nucleotide sequence ID" value="NZ_WTYR01000001.1"/>
</dbReference>
<evidence type="ECO:0000313" key="6">
    <source>
        <dbReference type="EMBL" id="MXP10972.1"/>
    </source>
</evidence>
<comment type="catalytic activity">
    <reaction evidence="2">
        <text>2 GTP = 3',3'-c-di-GMP + 2 diphosphate</text>
        <dbReference type="Rhea" id="RHEA:24898"/>
        <dbReference type="ChEBI" id="CHEBI:33019"/>
        <dbReference type="ChEBI" id="CHEBI:37565"/>
        <dbReference type="ChEBI" id="CHEBI:58805"/>
        <dbReference type="EC" id="2.7.7.65"/>
    </reaction>
</comment>
<feature type="transmembrane region" description="Helical" evidence="4">
    <location>
        <begin position="94"/>
        <end position="115"/>
    </location>
</feature>
<gene>
    <name evidence="6" type="ORF">GRI68_12360</name>
</gene>
<keyword evidence="4" id="KW-0812">Transmembrane</keyword>
<keyword evidence="4" id="KW-1133">Transmembrane helix</keyword>
<dbReference type="FunFam" id="3.30.70.270:FF:000001">
    <property type="entry name" value="Diguanylate cyclase domain protein"/>
    <property type="match status" value="1"/>
</dbReference>
<dbReference type="CDD" id="cd01949">
    <property type="entry name" value="GGDEF"/>
    <property type="match status" value="1"/>
</dbReference>
<dbReference type="PANTHER" id="PTHR45138:SF9">
    <property type="entry name" value="DIGUANYLATE CYCLASE DGCM-RELATED"/>
    <property type="match status" value="1"/>
</dbReference>
<dbReference type="InterPro" id="IPR029787">
    <property type="entry name" value="Nucleotide_cyclase"/>
</dbReference>